<proteinExistence type="predicted"/>
<evidence type="ECO:0000313" key="1">
    <source>
        <dbReference type="EMBL" id="CAF4144886.1"/>
    </source>
</evidence>
<protein>
    <submittedName>
        <fullName evidence="1">Uncharacterized protein</fullName>
    </submittedName>
</protein>
<organism evidence="1 2">
    <name type="scientific">Rotaria sordida</name>
    <dbReference type="NCBI Taxonomy" id="392033"/>
    <lineage>
        <taxon>Eukaryota</taxon>
        <taxon>Metazoa</taxon>
        <taxon>Spiralia</taxon>
        <taxon>Gnathifera</taxon>
        <taxon>Rotifera</taxon>
        <taxon>Eurotatoria</taxon>
        <taxon>Bdelloidea</taxon>
        <taxon>Philodinida</taxon>
        <taxon>Philodinidae</taxon>
        <taxon>Rotaria</taxon>
    </lineage>
</organism>
<reference evidence="1" key="1">
    <citation type="submission" date="2021-02" db="EMBL/GenBank/DDBJ databases">
        <authorList>
            <person name="Nowell W R."/>
        </authorList>
    </citation>
    <scope>NUCLEOTIDE SEQUENCE</scope>
</reference>
<dbReference type="AlphaFoldDB" id="A0A819XRG9"/>
<dbReference type="Proteomes" id="UP000663823">
    <property type="component" value="Unassembled WGS sequence"/>
</dbReference>
<feature type="non-terminal residue" evidence="1">
    <location>
        <position position="1"/>
    </location>
</feature>
<sequence length="35" mass="3990">SLTEINNEDELSLQHEARIKESSIYLNEQHCSATS</sequence>
<comment type="caution">
    <text evidence="1">The sequence shown here is derived from an EMBL/GenBank/DDBJ whole genome shotgun (WGS) entry which is preliminary data.</text>
</comment>
<name>A0A819XRG9_9BILA</name>
<gene>
    <name evidence="1" type="ORF">OTI717_LOCUS35928</name>
</gene>
<dbReference type="EMBL" id="CAJOAX010014508">
    <property type="protein sequence ID" value="CAF4144886.1"/>
    <property type="molecule type" value="Genomic_DNA"/>
</dbReference>
<evidence type="ECO:0000313" key="2">
    <source>
        <dbReference type="Proteomes" id="UP000663823"/>
    </source>
</evidence>
<accession>A0A819XRG9</accession>